<keyword evidence="4" id="KW-0597">Phosphoprotein</keyword>
<comment type="subcellular location">
    <subcellularLocation>
        <location evidence="1">Cytoplasm</location>
    </subcellularLocation>
</comment>
<keyword evidence="9" id="KW-1185">Reference proteome</keyword>
<dbReference type="SMART" id="SM00273">
    <property type="entry name" value="ENTH"/>
    <property type="match status" value="1"/>
</dbReference>
<feature type="compositionally biased region" description="Polar residues" evidence="6">
    <location>
        <begin position="489"/>
        <end position="498"/>
    </location>
</feature>
<evidence type="ECO:0000256" key="6">
    <source>
        <dbReference type="SAM" id="MobiDB-lite"/>
    </source>
</evidence>
<dbReference type="SMART" id="SM00726">
    <property type="entry name" value="UIM"/>
    <property type="match status" value="2"/>
</dbReference>
<evidence type="ECO:0000313" key="9">
    <source>
        <dbReference type="Proteomes" id="UP000814176"/>
    </source>
</evidence>
<dbReference type="InterPro" id="IPR008942">
    <property type="entry name" value="ENTH_VHS"/>
</dbReference>
<feature type="region of interest" description="Disordered" evidence="6">
    <location>
        <begin position="155"/>
        <end position="236"/>
    </location>
</feature>
<organism evidence="8 9">
    <name type="scientific">Rhodofomes roseus</name>
    <dbReference type="NCBI Taxonomy" id="34475"/>
    <lineage>
        <taxon>Eukaryota</taxon>
        <taxon>Fungi</taxon>
        <taxon>Dikarya</taxon>
        <taxon>Basidiomycota</taxon>
        <taxon>Agaricomycotina</taxon>
        <taxon>Agaricomycetes</taxon>
        <taxon>Polyporales</taxon>
        <taxon>Rhodofomes</taxon>
    </lineage>
</organism>
<name>A0ABQ8K199_9APHY</name>
<comment type="similarity">
    <text evidence="2">Belongs to the epsin family.</text>
</comment>
<feature type="compositionally biased region" description="Polar residues" evidence="6">
    <location>
        <begin position="379"/>
        <end position="408"/>
    </location>
</feature>
<evidence type="ECO:0000313" key="8">
    <source>
        <dbReference type="EMBL" id="KAH9830444.1"/>
    </source>
</evidence>
<sequence>MSTLSHYGKGALRVAKNYTKGYSGTQAKVRDATSNDPWPPSGRQMHEIAQMTYNQEDFVEIVEILDKRLNDKGKNWRHVFKCLTLIDYLLHAGSENVILYFKENLYVIKTLREFQYVDDEGKDQGANVRQKAKGIVSLLLDEARLRHERRTRAQMYERMSRARRSDDSDVTDDENARRRSRLPTGRPSPNREDREGDLRRALEESKREAERQRQTAEDRDLQRALELSKEDEEKRRQSLQDANLVLFNDQGQPVQQPQPAPLIDATLPLQYATTGIEPQYTAMPMQPQFTSFNPFQQQAQQEMLAAQYAQQQAEWLAMQQAQEMQVMQQAQLQAQQEEWMRQQAALQVQATAQQLLMPQPTSTRIGSNNPFAPGPQSAPPLQQTFSANPPRSGPVSFSLTGTYANRDSTFLRDSARSPPAHERRSASEAGTSAASAGGRPGRTPGADGQHARLASLFAARGEDGVDTFGNVGNLRFAATDAGRIVAQKTGHTSHNPFLQQQQQEQQPQQNGHGREGSLIDL</sequence>
<dbReference type="SUPFAM" id="SSF48464">
    <property type="entry name" value="ENTH/VHS domain"/>
    <property type="match status" value="1"/>
</dbReference>
<accession>A0ABQ8K199</accession>
<feature type="compositionally biased region" description="Basic and acidic residues" evidence="6">
    <location>
        <begin position="512"/>
        <end position="521"/>
    </location>
</feature>
<protein>
    <submittedName>
        <fullName evidence="8">ENTH-domain-containing protein</fullName>
    </submittedName>
</protein>
<evidence type="ECO:0000256" key="5">
    <source>
        <dbReference type="ARBA" id="ARBA00023121"/>
    </source>
</evidence>
<evidence type="ECO:0000256" key="1">
    <source>
        <dbReference type="ARBA" id="ARBA00004496"/>
    </source>
</evidence>
<feature type="region of interest" description="Disordered" evidence="6">
    <location>
        <begin position="485"/>
        <end position="521"/>
    </location>
</feature>
<reference evidence="8 9" key="1">
    <citation type="journal article" date="2021" name="Environ. Microbiol.">
        <title>Gene family expansions and transcriptome signatures uncover fungal adaptations to wood decay.</title>
        <authorList>
            <person name="Hage H."/>
            <person name="Miyauchi S."/>
            <person name="Viragh M."/>
            <person name="Drula E."/>
            <person name="Min B."/>
            <person name="Chaduli D."/>
            <person name="Navarro D."/>
            <person name="Favel A."/>
            <person name="Norest M."/>
            <person name="Lesage-Meessen L."/>
            <person name="Balint B."/>
            <person name="Merenyi Z."/>
            <person name="de Eugenio L."/>
            <person name="Morin E."/>
            <person name="Martinez A.T."/>
            <person name="Baldrian P."/>
            <person name="Stursova M."/>
            <person name="Martinez M.J."/>
            <person name="Novotny C."/>
            <person name="Magnuson J.K."/>
            <person name="Spatafora J.W."/>
            <person name="Maurice S."/>
            <person name="Pangilinan J."/>
            <person name="Andreopoulos W."/>
            <person name="LaButti K."/>
            <person name="Hundley H."/>
            <person name="Na H."/>
            <person name="Kuo A."/>
            <person name="Barry K."/>
            <person name="Lipzen A."/>
            <person name="Henrissat B."/>
            <person name="Riley R."/>
            <person name="Ahrendt S."/>
            <person name="Nagy L.G."/>
            <person name="Grigoriev I.V."/>
            <person name="Martin F."/>
            <person name="Rosso M.N."/>
        </authorList>
    </citation>
    <scope>NUCLEOTIDE SEQUENCE [LARGE SCALE GENOMIC DNA]</scope>
    <source>
        <strain evidence="8 9">CIRM-BRFM 1785</strain>
    </source>
</reference>
<keyword evidence="3" id="KW-0963">Cytoplasm</keyword>
<feature type="compositionally biased region" description="Low complexity" evidence="6">
    <location>
        <begin position="499"/>
        <end position="509"/>
    </location>
</feature>
<dbReference type="Gene3D" id="1.25.40.90">
    <property type="match status" value="1"/>
</dbReference>
<feature type="region of interest" description="Disordered" evidence="6">
    <location>
        <begin position="360"/>
        <end position="448"/>
    </location>
</feature>
<dbReference type="InterPro" id="IPR013809">
    <property type="entry name" value="ENTH"/>
</dbReference>
<evidence type="ECO:0000256" key="2">
    <source>
        <dbReference type="ARBA" id="ARBA00010130"/>
    </source>
</evidence>
<dbReference type="GeneID" id="72005827"/>
<feature type="compositionally biased region" description="Basic and acidic residues" evidence="6">
    <location>
        <begin position="158"/>
        <end position="167"/>
    </location>
</feature>
<dbReference type="PROSITE" id="PS50942">
    <property type="entry name" value="ENTH"/>
    <property type="match status" value="1"/>
</dbReference>
<dbReference type="CDD" id="cd16991">
    <property type="entry name" value="ENTH_Ent1_Ent2"/>
    <property type="match status" value="1"/>
</dbReference>
<dbReference type="RefSeq" id="XP_047773748.1">
    <property type="nucleotide sequence ID" value="XM_047925095.1"/>
</dbReference>
<proteinExistence type="inferred from homology"/>
<comment type="caution">
    <text evidence="8">The sequence shown here is derived from an EMBL/GenBank/DDBJ whole genome shotgun (WGS) entry which is preliminary data.</text>
</comment>
<dbReference type="Pfam" id="PF01417">
    <property type="entry name" value="ENTH"/>
    <property type="match status" value="1"/>
</dbReference>
<feature type="compositionally biased region" description="Polar residues" evidence="6">
    <location>
        <begin position="360"/>
        <end position="370"/>
    </location>
</feature>
<dbReference type="PROSITE" id="PS50330">
    <property type="entry name" value="UIM"/>
    <property type="match status" value="1"/>
</dbReference>
<feature type="compositionally biased region" description="Basic and acidic residues" evidence="6">
    <location>
        <begin position="409"/>
        <end position="426"/>
    </location>
</feature>
<evidence type="ECO:0000256" key="3">
    <source>
        <dbReference type="ARBA" id="ARBA00022490"/>
    </source>
</evidence>
<feature type="compositionally biased region" description="Basic and acidic residues" evidence="6">
    <location>
        <begin position="189"/>
        <end position="236"/>
    </location>
</feature>
<evidence type="ECO:0000256" key="4">
    <source>
        <dbReference type="ARBA" id="ARBA00022553"/>
    </source>
</evidence>
<dbReference type="Proteomes" id="UP000814176">
    <property type="component" value="Unassembled WGS sequence"/>
</dbReference>
<keyword evidence="5" id="KW-0446">Lipid-binding</keyword>
<feature type="domain" description="ENTH" evidence="7">
    <location>
        <begin position="17"/>
        <end position="149"/>
    </location>
</feature>
<dbReference type="InterPro" id="IPR003903">
    <property type="entry name" value="UIM_dom"/>
</dbReference>
<feature type="compositionally biased region" description="Low complexity" evidence="6">
    <location>
        <begin position="427"/>
        <end position="446"/>
    </location>
</feature>
<dbReference type="EMBL" id="JADCUA010000031">
    <property type="protein sequence ID" value="KAH9830444.1"/>
    <property type="molecule type" value="Genomic_DNA"/>
</dbReference>
<gene>
    <name evidence="8" type="ORF">C8Q71DRAFT_785848</name>
</gene>
<dbReference type="PANTHER" id="PTHR12276">
    <property type="entry name" value="EPSIN/ENT-RELATED"/>
    <property type="match status" value="1"/>
</dbReference>
<evidence type="ECO:0000259" key="7">
    <source>
        <dbReference type="PROSITE" id="PS50942"/>
    </source>
</evidence>
<dbReference type="PANTHER" id="PTHR12276:SF110">
    <property type="entry name" value="EPSIN-1-RELATED"/>
    <property type="match status" value="1"/>
</dbReference>